<evidence type="ECO:0000313" key="1">
    <source>
        <dbReference type="EMBL" id="KAF8792638.1"/>
    </source>
</evidence>
<reference evidence="1" key="2">
    <citation type="submission" date="2020-06" db="EMBL/GenBank/DDBJ databases">
        <authorList>
            <person name="Sheffer M."/>
        </authorList>
    </citation>
    <scope>NUCLEOTIDE SEQUENCE</scope>
</reference>
<evidence type="ECO:0000313" key="2">
    <source>
        <dbReference type="Proteomes" id="UP000807504"/>
    </source>
</evidence>
<name>A0A8T0FR30_ARGBR</name>
<accession>A0A8T0FR30</accession>
<dbReference type="EMBL" id="JABXBU010000003">
    <property type="protein sequence ID" value="KAF8792638.1"/>
    <property type="molecule type" value="Genomic_DNA"/>
</dbReference>
<dbReference type="AlphaFoldDB" id="A0A8T0FR30"/>
<proteinExistence type="predicted"/>
<protein>
    <submittedName>
        <fullName evidence="1">Uncharacterized protein</fullName>
    </submittedName>
</protein>
<comment type="caution">
    <text evidence="1">The sequence shown here is derived from an EMBL/GenBank/DDBJ whole genome shotgun (WGS) entry which is preliminary data.</text>
</comment>
<keyword evidence="2" id="KW-1185">Reference proteome</keyword>
<dbReference type="Proteomes" id="UP000807504">
    <property type="component" value="Unassembled WGS sequence"/>
</dbReference>
<organism evidence="1 2">
    <name type="scientific">Argiope bruennichi</name>
    <name type="common">Wasp spider</name>
    <name type="synonym">Aranea bruennichi</name>
    <dbReference type="NCBI Taxonomy" id="94029"/>
    <lineage>
        <taxon>Eukaryota</taxon>
        <taxon>Metazoa</taxon>
        <taxon>Ecdysozoa</taxon>
        <taxon>Arthropoda</taxon>
        <taxon>Chelicerata</taxon>
        <taxon>Arachnida</taxon>
        <taxon>Araneae</taxon>
        <taxon>Araneomorphae</taxon>
        <taxon>Entelegynae</taxon>
        <taxon>Araneoidea</taxon>
        <taxon>Araneidae</taxon>
        <taxon>Argiope</taxon>
    </lineage>
</organism>
<reference evidence="1" key="1">
    <citation type="journal article" date="2020" name="bioRxiv">
        <title>Chromosome-level reference genome of the European wasp spider Argiope bruennichi: a resource for studies on range expansion and evolutionary adaptation.</title>
        <authorList>
            <person name="Sheffer M.M."/>
            <person name="Hoppe A."/>
            <person name="Krehenwinkel H."/>
            <person name="Uhl G."/>
            <person name="Kuss A.W."/>
            <person name="Jensen L."/>
            <person name="Jensen C."/>
            <person name="Gillespie R.G."/>
            <person name="Hoff K.J."/>
            <person name="Prost S."/>
        </authorList>
    </citation>
    <scope>NUCLEOTIDE SEQUENCE</scope>
</reference>
<gene>
    <name evidence="1" type="ORF">HNY73_004210</name>
</gene>
<sequence length="726" mass="86415">MTASFLPSLKHMTLAKIAITICKEPEISCSIYELDYLWDKNIREGRWKRLMEKAEEKVSKLHIPPRLQQNILALIKPISLEMAKFKHDHLYFLGNRFDFQRCRLFWTHEGETKNYVPFFILKDPLLKPLLMERKLLFQETVNTNNNYSSSAKRNKINAKIKFAYTHLRQTKWRELCNKLECRILSSGKSSKRINREQPQSETCNILTNSAGQLSTDDNTAANFLGSFYQETSRVNFSYKVGLIKKKTKNIINGCRRTDLGSSQLTRRFNSIQSLDPESRIIKLIMTATFLPSLKHMTLARTAITICKNPEVGCFINELYYLEYKNARESSWKRLMDKATTKVSELHVPPRLQQSILTLIKPISLEMAKNITIKSTMTASFVPSLKHMILARTAVTICEDPEVRCFINELDYLWDKSSGKSRWKRLMDKAKEKVSEIPVPPPLHQCILALIKPISLEMARWKYDHFKILGDNFDFQSCRLFWMPEGIIDRQKTAREINSRWKYMHRKTLFHGIFWFARLQKDGVTYWSELVHKLVNHLYPSTFCNYQKNPLWLRYFFDKLTSKEKKQCIEFTVNNTFKDHDNFRFCISQLNEEQREAVFKENPLRLLRFLLDWPYQSLFSEAAEQMWKYLQKRDFRYLLHFIIYNRIVADWYDFDYINLIKDFWHQSPTHFKDYIRNDLIYEPLKMVISHDLTKRFPKVEIIQTSFYVDPPNEKFSLLREGDFFHTR</sequence>